<dbReference type="EnsemblPlants" id="OGLUM03G30740.1">
    <property type="protein sequence ID" value="OGLUM03G30740.1"/>
    <property type="gene ID" value="OGLUM03G30740"/>
</dbReference>
<dbReference type="Pfam" id="PF08263">
    <property type="entry name" value="LRRNT_2"/>
    <property type="match status" value="2"/>
</dbReference>
<dbReference type="InterPro" id="IPR013210">
    <property type="entry name" value="LRR_N_plant-typ"/>
</dbReference>
<dbReference type="FunFam" id="3.80.10.10:FF:000129">
    <property type="entry name" value="Leucine-rich repeat receptor-like kinase"/>
    <property type="match status" value="1"/>
</dbReference>
<evidence type="ECO:0000256" key="4">
    <source>
        <dbReference type="ARBA" id="ARBA00022729"/>
    </source>
</evidence>
<dbReference type="HOGENOM" id="CLU_000288_114_6_1"/>
<dbReference type="SUPFAM" id="SSF52058">
    <property type="entry name" value="L domain-like"/>
    <property type="match status" value="1"/>
</dbReference>
<dbReference type="Gramene" id="OGLUM03G30740.1">
    <property type="protein sequence ID" value="OGLUM03G30740.1"/>
    <property type="gene ID" value="OGLUM03G30740"/>
</dbReference>
<evidence type="ECO:0000256" key="7">
    <source>
        <dbReference type="ARBA" id="ARBA00023136"/>
    </source>
</evidence>
<feature type="domain" description="Leucine-rich repeat-containing N-terminal plant-type" evidence="11">
    <location>
        <begin position="45"/>
        <end position="66"/>
    </location>
</feature>
<protein>
    <recommendedName>
        <fullName evidence="11">Leucine-rich repeat-containing N-terminal plant-type domain-containing protein</fullName>
    </recommendedName>
</protein>
<comment type="subcellular location">
    <subcellularLocation>
        <location evidence="1">Membrane</location>
        <topology evidence="1">Single-pass membrane protein</topology>
    </subcellularLocation>
</comment>
<keyword evidence="2" id="KW-0433">Leucine-rich repeat</keyword>
<dbReference type="eggNOG" id="ENOG502QPQ4">
    <property type="taxonomic scope" value="Eukaryota"/>
</dbReference>
<evidence type="ECO:0000256" key="8">
    <source>
        <dbReference type="ARBA" id="ARBA00023170"/>
    </source>
</evidence>
<accession>A0A0D9ZBY0</accession>
<dbReference type="InterPro" id="IPR052422">
    <property type="entry name" value="Auxin_Ser/Thr_Kinase"/>
</dbReference>
<evidence type="ECO:0000256" key="6">
    <source>
        <dbReference type="ARBA" id="ARBA00022989"/>
    </source>
</evidence>
<keyword evidence="5" id="KW-0677">Repeat</keyword>
<feature type="domain" description="Leucine-rich repeat-containing N-terminal plant-type" evidence="11">
    <location>
        <begin position="340"/>
        <end position="377"/>
    </location>
</feature>
<dbReference type="PANTHER" id="PTHR47986">
    <property type="entry name" value="OSJNBA0070M12.3 PROTEIN"/>
    <property type="match status" value="1"/>
</dbReference>
<dbReference type="Gene3D" id="3.80.10.10">
    <property type="entry name" value="Ribonuclease Inhibitor"/>
    <property type="match status" value="2"/>
</dbReference>
<proteinExistence type="predicted"/>
<sequence>MAKLAVPPLLVILVLLQSATRLPVAETSTADEEYMHRLAAATGAERLLGWKADSDPCNGSWVGVTCAPFDGNRIIQIDVRGLLRGGGTLPELDRQAGSLSHLRMLDLGDNNLTGPVPTLFLDRLLTLRLDGNAFSGLPHSFFHGMPELHYFSISDNPRLEEWGLWSDLLSLTELRVFNASNANINGTLQVFLGNLGAFPALAEVSLARNRLTGVVPEKLVSQSIAKLDLSSNGLSGSINFINNLASSITDLRLDHNHFSGPFPADLSGLYLLSVFSVAHNRLTGVVPPSLARVWRLSWVSVSDNLLQGPVPELPDSVKTDFAEAAVKGSFCRLDVHGPCDQETSSLLSVAAAFHYPEILAVSWRRDDPCDGWLGIHCGDGDGGGGGRNKVTGVNLSRLGLNGTIDPAFASLLYLEAIILAGNNLTGTVPASILQMPSLRVLDVSNNALEGTVLSVRHDVLILADGNRGGLNVTAIAASGSFSSSRFQLSEATTPFLTFAAVFVALFGY</sequence>
<keyword evidence="13" id="KW-1185">Reference proteome</keyword>
<feature type="signal peptide" evidence="10">
    <location>
        <begin position="1"/>
        <end position="21"/>
    </location>
</feature>
<dbReference type="GO" id="GO:0016020">
    <property type="term" value="C:membrane"/>
    <property type="evidence" value="ECO:0007669"/>
    <property type="project" value="UniProtKB-SubCell"/>
</dbReference>
<dbReference type="InterPro" id="IPR032675">
    <property type="entry name" value="LRR_dom_sf"/>
</dbReference>
<evidence type="ECO:0000256" key="3">
    <source>
        <dbReference type="ARBA" id="ARBA00022692"/>
    </source>
</evidence>
<keyword evidence="7" id="KW-0472">Membrane</keyword>
<evidence type="ECO:0000259" key="11">
    <source>
        <dbReference type="Pfam" id="PF08263"/>
    </source>
</evidence>
<reference evidence="12" key="1">
    <citation type="submission" date="2015-04" db="UniProtKB">
        <authorList>
            <consortium name="EnsemblPlants"/>
        </authorList>
    </citation>
    <scope>IDENTIFICATION</scope>
</reference>
<evidence type="ECO:0000313" key="12">
    <source>
        <dbReference type="EnsemblPlants" id="OGLUM03G30740.1"/>
    </source>
</evidence>
<dbReference type="InterPro" id="IPR001611">
    <property type="entry name" value="Leu-rich_rpt"/>
</dbReference>
<evidence type="ECO:0000256" key="2">
    <source>
        <dbReference type="ARBA" id="ARBA00022614"/>
    </source>
</evidence>
<keyword evidence="4 10" id="KW-0732">Signal</keyword>
<dbReference type="Pfam" id="PF00560">
    <property type="entry name" value="LRR_1"/>
    <property type="match status" value="1"/>
</dbReference>
<keyword evidence="6" id="KW-1133">Transmembrane helix</keyword>
<evidence type="ECO:0000256" key="1">
    <source>
        <dbReference type="ARBA" id="ARBA00004167"/>
    </source>
</evidence>
<name>A0A0D9ZBY0_9ORYZ</name>
<dbReference type="PANTHER" id="PTHR47986:SF32">
    <property type="entry name" value="LEUCINE-RICH REPEAT-CONTAINING N-TERMINAL PLANT-TYPE DOMAIN-CONTAINING PROTEIN"/>
    <property type="match status" value="1"/>
</dbReference>
<dbReference type="STRING" id="40148.A0A0D9ZBY0"/>
<evidence type="ECO:0000313" key="13">
    <source>
        <dbReference type="Proteomes" id="UP000026961"/>
    </source>
</evidence>
<keyword evidence="9" id="KW-0325">Glycoprotein</keyword>
<reference evidence="12" key="2">
    <citation type="submission" date="2018-05" db="EMBL/GenBank/DDBJ databases">
        <title>OgluRS3 (Oryza glumaepatula Reference Sequence Version 3).</title>
        <authorList>
            <person name="Zhang J."/>
            <person name="Kudrna D."/>
            <person name="Lee S."/>
            <person name="Talag J."/>
            <person name="Welchert J."/>
            <person name="Wing R.A."/>
        </authorList>
    </citation>
    <scope>NUCLEOTIDE SEQUENCE [LARGE SCALE GENOMIC DNA]</scope>
</reference>
<dbReference type="Proteomes" id="UP000026961">
    <property type="component" value="Chromosome 3"/>
</dbReference>
<evidence type="ECO:0000256" key="5">
    <source>
        <dbReference type="ARBA" id="ARBA00022737"/>
    </source>
</evidence>
<evidence type="ECO:0000256" key="10">
    <source>
        <dbReference type="SAM" id="SignalP"/>
    </source>
</evidence>
<feature type="chain" id="PRO_5002352205" description="Leucine-rich repeat-containing N-terminal plant-type domain-containing protein" evidence="10">
    <location>
        <begin position="22"/>
        <end position="508"/>
    </location>
</feature>
<keyword evidence="3" id="KW-0812">Transmembrane</keyword>
<keyword evidence="8" id="KW-0675">Receptor</keyword>
<organism evidence="12">
    <name type="scientific">Oryza glumipatula</name>
    <dbReference type="NCBI Taxonomy" id="40148"/>
    <lineage>
        <taxon>Eukaryota</taxon>
        <taxon>Viridiplantae</taxon>
        <taxon>Streptophyta</taxon>
        <taxon>Embryophyta</taxon>
        <taxon>Tracheophyta</taxon>
        <taxon>Spermatophyta</taxon>
        <taxon>Magnoliopsida</taxon>
        <taxon>Liliopsida</taxon>
        <taxon>Poales</taxon>
        <taxon>Poaceae</taxon>
        <taxon>BOP clade</taxon>
        <taxon>Oryzoideae</taxon>
        <taxon>Oryzeae</taxon>
        <taxon>Oryzinae</taxon>
        <taxon>Oryza</taxon>
    </lineage>
</organism>
<evidence type="ECO:0000256" key="9">
    <source>
        <dbReference type="ARBA" id="ARBA00023180"/>
    </source>
</evidence>
<dbReference type="AlphaFoldDB" id="A0A0D9ZBY0"/>